<feature type="domain" description="DUF1330" evidence="1">
    <location>
        <begin position="2"/>
        <end position="95"/>
    </location>
</feature>
<reference evidence="2 3" key="1">
    <citation type="submission" date="2020-07" db="EMBL/GenBank/DDBJ databases">
        <title>Genomic Encyclopedia of Type Strains, Phase III (KMG-III): the genomes of soil and plant-associated and newly described type strains.</title>
        <authorList>
            <person name="Whitman W."/>
        </authorList>
    </citation>
    <scope>NUCLEOTIDE SEQUENCE [LARGE SCALE GENOMIC DNA]</scope>
    <source>
        <strain evidence="2 3">CECT 8576</strain>
    </source>
</reference>
<dbReference type="Proteomes" id="UP000548304">
    <property type="component" value="Unassembled WGS sequence"/>
</dbReference>
<dbReference type="Gene3D" id="3.30.70.100">
    <property type="match status" value="1"/>
</dbReference>
<proteinExistence type="predicted"/>
<dbReference type="EMBL" id="JACBYW010000010">
    <property type="protein sequence ID" value="NYH80888.1"/>
    <property type="molecule type" value="Genomic_DNA"/>
</dbReference>
<sequence>MTAYVISEVEILDEQLAERYRELARNSIEQYGGRYVVRGASPDVVEGSWPVEQRVVVVEFPSMRRAREWYDSPEYARALEVRGSALERRLFFVEDTDTD</sequence>
<accession>A0A852Z2V7</accession>
<dbReference type="InterPro" id="IPR011008">
    <property type="entry name" value="Dimeric_a/b-barrel"/>
</dbReference>
<dbReference type="InterPro" id="IPR010753">
    <property type="entry name" value="DUF1330"/>
</dbReference>
<dbReference type="RefSeq" id="WP_179537201.1">
    <property type="nucleotide sequence ID" value="NZ_JACBYW010000010.1"/>
</dbReference>
<name>A0A852Z2V7_9ACTN</name>
<dbReference type="Pfam" id="PF07045">
    <property type="entry name" value="DUF1330"/>
    <property type="match status" value="1"/>
</dbReference>
<evidence type="ECO:0000259" key="1">
    <source>
        <dbReference type="Pfam" id="PF07045"/>
    </source>
</evidence>
<organism evidence="2 3">
    <name type="scientific">Actinopolyspora biskrensis</name>
    <dbReference type="NCBI Taxonomy" id="1470178"/>
    <lineage>
        <taxon>Bacteria</taxon>
        <taxon>Bacillati</taxon>
        <taxon>Actinomycetota</taxon>
        <taxon>Actinomycetes</taxon>
        <taxon>Actinopolysporales</taxon>
        <taxon>Actinopolysporaceae</taxon>
        <taxon>Actinopolyspora</taxon>
    </lineage>
</organism>
<comment type="caution">
    <text evidence="2">The sequence shown here is derived from an EMBL/GenBank/DDBJ whole genome shotgun (WGS) entry which is preliminary data.</text>
</comment>
<protein>
    <submittedName>
        <fullName evidence="2">Uncharacterized protein (DUF1330 family)</fullName>
    </submittedName>
</protein>
<dbReference type="SUPFAM" id="SSF54909">
    <property type="entry name" value="Dimeric alpha+beta barrel"/>
    <property type="match status" value="1"/>
</dbReference>
<dbReference type="PANTHER" id="PTHR41521:SF4">
    <property type="entry name" value="BLR0684 PROTEIN"/>
    <property type="match status" value="1"/>
</dbReference>
<keyword evidence="3" id="KW-1185">Reference proteome</keyword>
<dbReference type="AlphaFoldDB" id="A0A852Z2V7"/>
<gene>
    <name evidence="2" type="ORF">FHR84_004260</name>
</gene>
<dbReference type="PANTHER" id="PTHR41521">
    <property type="match status" value="1"/>
</dbReference>
<evidence type="ECO:0000313" key="2">
    <source>
        <dbReference type="EMBL" id="NYH80888.1"/>
    </source>
</evidence>
<evidence type="ECO:0000313" key="3">
    <source>
        <dbReference type="Proteomes" id="UP000548304"/>
    </source>
</evidence>